<dbReference type="EMBL" id="BFAA01000046">
    <property type="protein sequence ID" value="GCB64233.1"/>
    <property type="molecule type" value="Genomic_DNA"/>
</dbReference>
<keyword evidence="2" id="KW-0963">Cytoplasm</keyword>
<dbReference type="AlphaFoldDB" id="A0A401NTL6"/>
<dbReference type="SUPFAM" id="SSF52540">
    <property type="entry name" value="P-loop containing nucleoside triphosphate hydrolases"/>
    <property type="match status" value="1"/>
</dbReference>
<evidence type="ECO:0000256" key="8">
    <source>
        <dbReference type="ARBA" id="ARBA00023233"/>
    </source>
</evidence>
<organism evidence="11 12">
    <name type="scientific">Scyliorhinus torazame</name>
    <name type="common">Cloudy catshark</name>
    <name type="synonym">Catulus torazame</name>
    <dbReference type="NCBI Taxonomy" id="75743"/>
    <lineage>
        <taxon>Eukaryota</taxon>
        <taxon>Metazoa</taxon>
        <taxon>Chordata</taxon>
        <taxon>Craniata</taxon>
        <taxon>Vertebrata</taxon>
        <taxon>Chondrichthyes</taxon>
        <taxon>Elasmobranchii</taxon>
        <taxon>Galeomorphii</taxon>
        <taxon>Galeoidea</taxon>
        <taxon>Carcharhiniformes</taxon>
        <taxon>Scyliorhinidae</taxon>
        <taxon>Scyliorhinus</taxon>
    </lineage>
</organism>
<dbReference type="GO" id="GO:0006954">
    <property type="term" value="P:inflammatory response"/>
    <property type="evidence" value="ECO:0007669"/>
    <property type="project" value="UniProtKB-KW"/>
</dbReference>
<evidence type="ECO:0000256" key="6">
    <source>
        <dbReference type="ARBA" id="ARBA00022843"/>
    </source>
</evidence>
<dbReference type="Gene3D" id="3.80.10.10">
    <property type="entry name" value="Ribonuclease Inhibitor"/>
    <property type="match status" value="1"/>
</dbReference>
<evidence type="ECO:0000256" key="4">
    <source>
        <dbReference type="ARBA" id="ARBA00022741"/>
    </source>
</evidence>
<keyword evidence="7" id="KW-0395">Inflammatory response</keyword>
<dbReference type="GO" id="GO:0005524">
    <property type="term" value="F:ATP binding"/>
    <property type="evidence" value="ECO:0007669"/>
    <property type="project" value="UniProtKB-KW"/>
</dbReference>
<evidence type="ECO:0000313" key="12">
    <source>
        <dbReference type="Proteomes" id="UP000288216"/>
    </source>
</evidence>
<keyword evidence="5" id="KW-0067">ATP-binding</keyword>
<proteinExistence type="predicted"/>
<evidence type="ECO:0000313" key="11">
    <source>
        <dbReference type="EMBL" id="GCB64233.1"/>
    </source>
</evidence>
<dbReference type="InterPro" id="IPR041075">
    <property type="entry name" value="NOD1/2_WH"/>
</dbReference>
<dbReference type="Pfam" id="PF05729">
    <property type="entry name" value="NACHT"/>
    <property type="match status" value="1"/>
</dbReference>
<keyword evidence="3" id="KW-0677">Repeat</keyword>
<feature type="region of interest" description="Disordered" evidence="9">
    <location>
        <begin position="1"/>
        <end position="119"/>
    </location>
</feature>
<dbReference type="PANTHER" id="PTHR45690:SF19">
    <property type="entry name" value="NACHT, LRR AND PYD DOMAINS-CONTAINING PROTEIN 3"/>
    <property type="match status" value="1"/>
</dbReference>
<dbReference type="Pfam" id="PF17776">
    <property type="entry name" value="NLRC4_HD2"/>
    <property type="match status" value="1"/>
</dbReference>
<keyword evidence="12" id="KW-1185">Reference proteome</keyword>
<dbReference type="SMART" id="SM00368">
    <property type="entry name" value="LRR_RI"/>
    <property type="match status" value="4"/>
</dbReference>
<sequence>MGNSGSKKFDLQSVRIASNKGPMIIRCSRRDSREDANDPTAQTVDTPIHGSSAEKDITPHPSLVQARKPNAEQFGETQEESENTKCISRGTNRSLRNAPVEKSETDPDSPSPPTSGELPKLCQVKRNENVPVTDIPYNLPDIDPLIKETLANYSDRQLYTITKFYRQRLEEAIEGFVEIVSLALLQENMVTKMEHQGVNIMTENGARREACKQFFNIVMDHGAQAGRTMWLVFVKFRDIKPKLNNILTEIYEKGLNLARETIFSTVEAKVSSDLQGVQEEHRNRLRSENETLLVCGIQGKQIQTFSLSERYTDLIVIANVRERTLLEHELWSRGRDHEEWQRKLVRDELEKIRIHQLFRDCFGKSCLGGTSVVSGVAGIGKTTMVQKIVHDWAIGHMYSQFNFLFHFRFRDLNVISRKTSLKALILKSYPHFEETIQRLWSSPASLLFIFDGLDEFKVSIDFEEMGQSMEPERACFDPECQCEVADIVRSLVQQKLLKDCSVLITSRPHALESLEKAKVNLWAEILGFFAEERKEYFKKFYESIDVAEDVFRQVEQNDILYTMCYNPSYCWILCCSLAPLVSGPRVKQTLPRTITQLFSNYICNILNNHSREVENPRAILMKTGEMALEGVSKKAIVFTPNHFYQHHLHPSRFVSGFMMEILEKDYSATSPVYTFIHLTVQEYLAALSPYLKLAPENVTLLLEKAESIDDGRFDIFFRFIVGLSSPCTSQLLVKFLGDFQFEVPCQVKLWLTQKVKKHLLLTHSRKDRRNLMNVFHYVFESQDNLTRFTGDRNLTVKLGHISESEAIRLNPVDCFVLATVLSPCDIIEELDLNYCFIQAEGIQRLAPVLHKCKILRLLSNNLTDAGMDELSLCLRKSDCKIGILELNINALTDNCAETLASALGVNHSLIELDLQRNRFRSGAPFCQLIKLCTTLQRVSLSWNQFSRETKTELRGLDKSREGLAVFV</sequence>
<keyword evidence="8" id="KW-1271">Inflammasome</keyword>
<dbReference type="GO" id="GO:0045087">
    <property type="term" value="P:innate immune response"/>
    <property type="evidence" value="ECO:0007669"/>
    <property type="project" value="UniProtKB-KW"/>
</dbReference>
<dbReference type="PANTHER" id="PTHR45690">
    <property type="entry name" value="NACHT, LRR AND PYD DOMAINS-CONTAINING PROTEIN 12"/>
    <property type="match status" value="1"/>
</dbReference>
<comment type="caution">
    <text evidence="11">The sequence shown here is derived from an EMBL/GenBank/DDBJ whole genome shotgun (WGS) entry which is preliminary data.</text>
</comment>
<dbReference type="SUPFAM" id="SSF52047">
    <property type="entry name" value="RNI-like"/>
    <property type="match status" value="1"/>
</dbReference>
<protein>
    <recommendedName>
        <fullName evidence="10">NACHT domain-containing protein</fullName>
    </recommendedName>
</protein>
<evidence type="ECO:0000256" key="2">
    <source>
        <dbReference type="ARBA" id="ARBA00022490"/>
    </source>
</evidence>
<evidence type="ECO:0000256" key="5">
    <source>
        <dbReference type="ARBA" id="ARBA00022840"/>
    </source>
</evidence>
<dbReference type="PROSITE" id="PS50837">
    <property type="entry name" value="NACHT"/>
    <property type="match status" value="1"/>
</dbReference>
<dbReference type="Gene3D" id="3.40.50.300">
    <property type="entry name" value="P-loop containing nucleotide triphosphate hydrolases"/>
    <property type="match status" value="1"/>
</dbReference>
<name>A0A401NTL6_SCYTO</name>
<keyword evidence="4" id="KW-0547">Nucleotide-binding</keyword>
<evidence type="ECO:0000256" key="7">
    <source>
        <dbReference type="ARBA" id="ARBA00023198"/>
    </source>
</evidence>
<dbReference type="OMA" id="YTFIHLT"/>
<dbReference type="InterPro" id="IPR032675">
    <property type="entry name" value="LRR_dom_sf"/>
</dbReference>
<evidence type="ECO:0000259" key="10">
    <source>
        <dbReference type="PROSITE" id="PS50837"/>
    </source>
</evidence>
<evidence type="ECO:0000256" key="9">
    <source>
        <dbReference type="SAM" id="MobiDB-lite"/>
    </source>
</evidence>
<dbReference type="STRING" id="75743.A0A401NTL6"/>
<dbReference type="InterPro" id="IPR007111">
    <property type="entry name" value="NACHT_NTPase"/>
</dbReference>
<dbReference type="InterPro" id="IPR050637">
    <property type="entry name" value="NLRP_innate_immun_reg"/>
</dbReference>
<dbReference type="Proteomes" id="UP000288216">
    <property type="component" value="Unassembled WGS sequence"/>
</dbReference>
<feature type="compositionally biased region" description="Polar residues" evidence="9">
    <location>
        <begin position="84"/>
        <end position="95"/>
    </location>
</feature>
<dbReference type="OrthoDB" id="120976at2759"/>
<dbReference type="Pfam" id="PF17779">
    <property type="entry name" value="WHD_NOD2"/>
    <property type="match status" value="1"/>
</dbReference>
<keyword evidence="6" id="KW-0832">Ubl conjugation</keyword>
<evidence type="ECO:0000256" key="3">
    <source>
        <dbReference type="ARBA" id="ARBA00022737"/>
    </source>
</evidence>
<feature type="domain" description="NACHT" evidence="10">
    <location>
        <begin position="369"/>
        <end position="510"/>
    </location>
</feature>
<evidence type="ECO:0000256" key="1">
    <source>
        <dbReference type="ARBA" id="ARBA00004110"/>
    </source>
</evidence>
<reference evidence="11 12" key="1">
    <citation type="journal article" date="2018" name="Nat. Ecol. Evol.">
        <title>Shark genomes provide insights into elasmobranch evolution and the origin of vertebrates.</title>
        <authorList>
            <person name="Hara Y"/>
            <person name="Yamaguchi K"/>
            <person name="Onimaru K"/>
            <person name="Kadota M"/>
            <person name="Koyanagi M"/>
            <person name="Keeley SD"/>
            <person name="Tatsumi K"/>
            <person name="Tanaka K"/>
            <person name="Motone F"/>
            <person name="Kageyama Y"/>
            <person name="Nozu R"/>
            <person name="Adachi N"/>
            <person name="Nishimura O"/>
            <person name="Nakagawa R"/>
            <person name="Tanegashima C"/>
            <person name="Kiyatake I"/>
            <person name="Matsumoto R"/>
            <person name="Murakumo K"/>
            <person name="Nishida K"/>
            <person name="Terakita A"/>
            <person name="Kuratani S"/>
            <person name="Sato K"/>
            <person name="Hyodo S Kuraku.S."/>
        </authorList>
    </citation>
    <scope>NUCLEOTIDE SEQUENCE [LARGE SCALE GENOMIC DNA]</scope>
</reference>
<gene>
    <name evidence="11" type="ORF">scyTo_0000251</name>
</gene>
<accession>A0A401NTL6</accession>
<dbReference type="InterPro" id="IPR027417">
    <property type="entry name" value="P-loop_NTPase"/>
</dbReference>
<comment type="subcellular location">
    <subcellularLocation>
        <location evidence="1">Inflammasome</location>
    </subcellularLocation>
</comment>
<dbReference type="GO" id="GO:0005829">
    <property type="term" value="C:cytosol"/>
    <property type="evidence" value="ECO:0007669"/>
    <property type="project" value="UniProtKB-SubCell"/>
</dbReference>
<dbReference type="InterPro" id="IPR041267">
    <property type="entry name" value="NLRP_HD2"/>
</dbReference>